<dbReference type="AlphaFoldDB" id="A0A8T2TU35"/>
<feature type="region of interest" description="Disordered" evidence="1">
    <location>
        <begin position="85"/>
        <end position="115"/>
    </location>
</feature>
<dbReference type="OrthoDB" id="1930512at2759"/>
<dbReference type="Proteomes" id="UP000825935">
    <property type="component" value="Chromosome 10"/>
</dbReference>
<proteinExistence type="predicted"/>
<organism evidence="2 3">
    <name type="scientific">Ceratopteris richardii</name>
    <name type="common">Triangle waterfern</name>
    <dbReference type="NCBI Taxonomy" id="49495"/>
    <lineage>
        <taxon>Eukaryota</taxon>
        <taxon>Viridiplantae</taxon>
        <taxon>Streptophyta</taxon>
        <taxon>Embryophyta</taxon>
        <taxon>Tracheophyta</taxon>
        <taxon>Polypodiopsida</taxon>
        <taxon>Polypodiidae</taxon>
        <taxon>Polypodiales</taxon>
        <taxon>Pteridineae</taxon>
        <taxon>Pteridaceae</taxon>
        <taxon>Parkerioideae</taxon>
        <taxon>Ceratopteris</taxon>
    </lineage>
</organism>
<sequence>MSVCNPLTNCAETEWRPRGNDLRNTQNHLFLPDTICNPTNPVSNIAPKYENCCASDGNLAETRSSFAKSEDGKISYELRRSQICGAAEDTSQPSTDNRNGAADRPNKKRDWMSSFRESSEENCQSASSVSSILTDNASALADRRLFGASIRQRMPANVTTCGSSNTSQACVHITNGQHKFPPGWEEYLDLQSGNIYYVDWNTRTKHYGLECPEAQKCLAAISKDNQQLSRNAFVSRALGNIGTIRCSRNDSTNDAAEAWLSKMTASTTAIMKNFSCAASDKPPFPRKNPPASYKTVGHR</sequence>
<dbReference type="InterPro" id="IPR036020">
    <property type="entry name" value="WW_dom_sf"/>
</dbReference>
<keyword evidence="3" id="KW-1185">Reference proteome</keyword>
<evidence type="ECO:0000313" key="2">
    <source>
        <dbReference type="EMBL" id="KAH7427161.1"/>
    </source>
</evidence>
<protein>
    <recommendedName>
        <fullName evidence="4">WW domain-containing protein</fullName>
    </recommendedName>
</protein>
<evidence type="ECO:0000313" key="3">
    <source>
        <dbReference type="Proteomes" id="UP000825935"/>
    </source>
</evidence>
<comment type="caution">
    <text evidence="2">The sequence shown here is derived from an EMBL/GenBank/DDBJ whole genome shotgun (WGS) entry which is preliminary data.</text>
</comment>
<gene>
    <name evidence="2" type="ORF">KP509_10G032400</name>
</gene>
<evidence type="ECO:0000256" key="1">
    <source>
        <dbReference type="SAM" id="MobiDB-lite"/>
    </source>
</evidence>
<dbReference type="SUPFAM" id="SSF51045">
    <property type="entry name" value="WW domain"/>
    <property type="match status" value="1"/>
</dbReference>
<reference evidence="2" key="1">
    <citation type="submission" date="2021-08" db="EMBL/GenBank/DDBJ databases">
        <title>WGS assembly of Ceratopteris richardii.</title>
        <authorList>
            <person name="Marchant D.B."/>
            <person name="Chen G."/>
            <person name="Jenkins J."/>
            <person name="Shu S."/>
            <person name="Leebens-Mack J."/>
            <person name="Grimwood J."/>
            <person name="Schmutz J."/>
            <person name="Soltis P."/>
            <person name="Soltis D."/>
            <person name="Chen Z.-H."/>
        </authorList>
    </citation>
    <scope>NUCLEOTIDE SEQUENCE</scope>
    <source>
        <strain evidence="2">Whitten #5841</strain>
        <tissue evidence="2">Leaf</tissue>
    </source>
</reference>
<dbReference type="EMBL" id="CM035415">
    <property type="protein sequence ID" value="KAH7427161.1"/>
    <property type="molecule type" value="Genomic_DNA"/>
</dbReference>
<evidence type="ECO:0008006" key="4">
    <source>
        <dbReference type="Google" id="ProtNLM"/>
    </source>
</evidence>
<accession>A0A8T2TU35</accession>
<name>A0A8T2TU35_CERRI</name>
<feature type="compositionally biased region" description="Polar residues" evidence="1">
    <location>
        <begin position="89"/>
        <end position="98"/>
    </location>
</feature>
<dbReference type="Gene3D" id="2.20.70.10">
    <property type="match status" value="1"/>
</dbReference>